<dbReference type="GO" id="GO:0005829">
    <property type="term" value="C:cytosol"/>
    <property type="evidence" value="ECO:0007669"/>
    <property type="project" value="TreeGrafter"/>
</dbReference>
<dbReference type="Gene3D" id="3.40.50.1000">
    <property type="entry name" value="HAD superfamily/HAD-like"/>
    <property type="match status" value="1"/>
</dbReference>
<accession>A0A5D4MB56</accession>
<reference evidence="1 2" key="1">
    <citation type="submission" date="2019-08" db="EMBL/GenBank/DDBJ databases">
        <title>Bacillus genomes from the desert of Cuatro Cienegas, Coahuila.</title>
        <authorList>
            <person name="Olmedo-Alvarez G."/>
        </authorList>
    </citation>
    <scope>NUCLEOTIDE SEQUENCE [LARGE SCALE GENOMIC DNA]</scope>
    <source>
        <strain evidence="1 2">CH128b_4D</strain>
    </source>
</reference>
<comment type="caution">
    <text evidence="1">The sequence shown here is derived from an EMBL/GenBank/DDBJ whole genome shotgun (WGS) entry which is preliminary data.</text>
</comment>
<dbReference type="SUPFAM" id="SSF56784">
    <property type="entry name" value="HAD-like"/>
    <property type="match status" value="1"/>
</dbReference>
<dbReference type="AlphaFoldDB" id="A0A5D4MB56"/>
<dbReference type="GO" id="GO:0000287">
    <property type="term" value="F:magnesium ion binding"/>
    <property type="evidence" value="ECO:0007669"/>
    <property type="project" value="TreeGrafter"/>
</dbReference>
<dbReference type="EMBL" id="VTEG01000009">
    <property type="protein sequence ID" value="TYR98718.1"/>
    <property type="molecule type" value="Genomic_DNA"/>
</dbReference>
<dbReference type="PANTHER" id="PTHR10000:SF8">
    <property type="entry name" value="HAD SUPERFAMILY HYDROLASE-LIKE, TYPE 3"/>
    <property type="match status" value="1"/>
</dbReference>
<dbReference type="InterPro" id="IPR023214">
    <property type="entry name" value="HAD_sf"/>
</dbReference>
<dbReference type="InterPro" id="IPR036412">
    <property type="entry name" value="HAD-like_sf"/>
</dbReference>
<name>A0A5D4MB56_9BACI</name>
<proteinExistence type="predicted"/>
<gene>
    <name evidence="1" type="ORF">FZC84_13450</name>
</gene>
<dbReference type="Pfam" id="PF08282">
    <property type="entry name" value="Hydrolase_3"/>
    <property type="match status" value="1"/>
</dbReference>
<dbReference type="Gene3D" id="3.90.1070.10">
    <property type="match status" value="1"/>
</dbReference>
<evidence type="ECO:0000313" key="1">
    <source>
        <dbReference type="EMBL" id="TYR98718.1"/>
    </source>
</evidence>
<evidence type="ECO:0000313" key="2">
    <source>
        <dbReference type="Proteomes" id="UP000325182"/>
    </source>
</evidence>
<dbReference type="GO" id="GO:0016791">
    <property type="term" value="F:phosphatase activity"/>
    <property type="evidence" value="ECO:0007669"/>
    <property type="project" value="TreeGrafter"/>
</dbReference>
<dbReference type="PANTHER" id="PTHR10000">
    <property type="entry name" value="PHOSPHOSERINE PHOSPHATASE"/>
    <property type="match status" value="1"/>
</dbReference>
<organism evidence="1 2">
    <name type="scientific">Rossellomorea vietnamensis</name>
    <dbReference type="NCBI Taxonomy" id="218284"/>
    <lineage>
        <taxon>Bacteria</taxon>
        <taxon>Bacillati</taxon>
        <taxon>Bacillota</taxon>
        <taxon>Bacilli</taxon>
        <taxon>Bacillales</taxon>
        <taxon>Bacillaceae</taxon>
        <taxon>Rossellomorea</taxon>
    </lineage>
</organism>
<dbReference type="Proteomes" id="UP000325182">
    <property type="component" value="Unassembled WGS sequence"/>
</dbReference>
<protein>
    <submittedName>
        <fullName evidence="1">HAD family phosphatase</fullName>
    </submittedName>
</protein>
<sequence>MMSLIIFCDPFDVPCSCCEGHHFWVFLILMFLAYLPRDTSLGFSDLMYPAPLTNAPSTKNSHLFTKFTLFFLKKGYTYYYTKEAAMTFYIFDVDGVLTDEHARPSEEVLHTIEKLHKQNEHLAFITGRSRKWLADNIFSSLDEEEDWSGLFCVAEHGAIKGKGPDVEKWELDKDFVVSDDVKDKLIKISQKQDYDGLIEWDDTKESMGTVESVHGDPEDKEHLKKTQKALNAYSKEAEEVADKHNKKVVVSTYGVDVVPQDLSKKIGAEWVFGQASAEGKPVYVFGDSHGDFVMAETACQCGAKDVTFFWVGDGDAPESKDENITIKSSNENYAKGTLEVLNELL</sequence>